<dbReference type="AlphaFoldDB" id="A0A0B2UJB4"/>
<keyword evidence="3" id="KW-1185">Reference proteome</keyword>
<protein>
    <submittedName>
        <fullName evidence="2">Uncharacterized protein</fullName>
    </submittedName>
</protein>
<feature type="region of interest" description="Disordered" evidence="1">
    <location>
        <begin position="156"/>
        <end position="181"/>
    </location>
</feature>
<accession>A0A0B2UJB4</accession>
<gene>
    <name evidence="2" type="ORF">M896_080330</name>
</gene>
<dbReference type="HOGENOM" id="CLU_970096_0_0_1"/>
<dbReference type="InParanoid" id="A0A0B2UJB4"/>
<sequence>MVFCIGRRMGMFPWLCGRHNKQKIIRSSYLNTYETLHDEDSCVNHSMDEMDMSKIRKRHGNCDVKRSNRVEKHMVNENDTESANDSTYDLHDEHCSTYMHPEEDLYDAEDIDGFECASEQTELNCTFSESKYKGNKYETDNNINNHRCHIVNKNASKSQRHKKEHSFHGKNGVANETSASAKKAQILEKYKTRIYQNESKSKNISIESEIGTVCNNALSSTKTNCMLTKTHTSNRFSEYSPEESESEISFIMDLYDKTSLNNDLKQKMSKYLSLLEKRSKEELNHNA</sequence>
<dbReference type="EMBL" id="JOKQ01000008">
    <property type="protein sequence ID" value="KHN69299.1"/>
    <property type="molecule type" value="Genomic_DNA"/>
</dbReference>
<evidence type="ECO:0000256" key="1">
    <source>
        <dbReference type="SAM" id="MobiDB-lite"/>
    </source>
</evidence>
<organism evidence="2 3">
    <name type="scientific">Ordospora colligata OC4</name>
    <dbReference type="NCBI Taxonomy" id="1354746"/>
    <lineage>
        <taxon>Eukaryota</taxon>
        <taxon>Fungi</taxon>
        <taxon>Fungi incertae sedis</taxon>
        <taxon>Microsporidia</taxon>
        <taxon>Ordosporidae</taxon>
        <taxon>Ordospora</taxon>
    </lineage>
</organism>
<name>A0A0B2UJB4_9MICR</name>
<proteinExistence type="predicted"/>
<dbReference type="Proteomes" id="UP000031056">
    <property type="component" value="Unassembled WGS sequence"/>
</dbReference>
<evidence type="ECO:0000313" key="3">
    <source>
        <dbReference type="Proteomes" id="UP000031056"/>
    </source>
</evidence>
<comment type="caution">
    <text evidence="2">The sequence shown here is derived from an EMBL/GenBank/DDBJ whole genome shotgun (WGS) entry which is preliminary data.</text>
</comment>
<dbReference type="OrthoDB" id="2194465at2759"/>
<dbReference type="RefSeq" id="XP_014563341.1">
    <property type="nucleotide sequence ID" value="XM_014707855.1"/>
</dbReference>
<reference evidence="2 3" key="1">
    <citation type="journal article" date="2014" name="MBio">
        <title>The Ordospora colligata genome; evolution of extreme reduction in microsporidia and host-to-parasite horizontal gene transfer.</title>
        <authorList>
            <person name="Pombert J.-F."/>
            <person name="Haag K.L."/>
            <person name="Beidas S."/>
            <person name="Ebert D."/>
            <person name="Keeling P.J."/>
        </authorList>
    </citation>
    <scope>NUCLEOTIDE SEQUENCE [LARGE SCALE GENOMIC DNA]</scope>
    <source>
        <strain evidence="2 3">OC4</strain>
    </source>
</reference>
<evidence type="ECO:0000313" key="2">
    <source>
        <dbReference type="EMBL" id="KHN69299.1"/>
    </source>
</evidence>
<dbReference type="VEuPathDB" id="MicrosporidiaDB:M896_080330"/>
<dbReference type="GeneID" id="26262073"/>